<evidence type="ECO:0000313" key="2">
    <source>
        <dbReference type="EMBL" id="CRK81331.1"/>
    </source>
</evidence>
<protein>
    <submittedName>
        <fullName evidence="2">Uncharacterized protein</fullName>
    </submittedName>
</protein>
<keyword evidence="3" id="KW-1185">Reference proteome</keyword>
<keyword evidence="1" id="KW-0812">Transmembrane</keyword>
<sequence>MSKGLWLTPEEVMQVKKRRKSLLYISIILGTVVLSALVTILANKI</sequence>
<dbReference type="Proteomes" id="UP000199087">
    <property type="component" value="Unassembled WGS sequence"/>
</dbReference>
<reference evidence="3" key="1">
    <citation type="submission" date="2015-05" db="EMBL/GenBank/DDBJ databases">
        <authorList>
            <person name="Urmite Genomes"/>
        </authorList>
    </citation>
    <scope>NUCLEOTIDE SEQUENCE [LARGE SCALE GENOMIC DNA]</scope>
    <source>
        <strain evidence="3">LF1</strain>
    </source>
</reference>
<proteinExistence type="predicted"/>
<accession>A0A0U1NTD9</accession>
<dbReference type="AlphaFoldDB" id="A0A0U1NTD9"/>
<gene>
    <name evidence="2" type="ORF">BN000_01231</name>
</gene>
<evidence type="ECO:0000256" key="1">
    <source>
        <dbReference type="SAM" id="Phobius"/>
    </source>
</evidence>
<dbReference type="EMBL" id="CVRB01000001">
    <property type="protein sequence ID" value="CRK81331.1"/>
    <property type="molecule type" value="Genomic_DNA"/>
</dbReference>
<name>A0A0U1NTD9_9BACI</name>
<keyword evidence="1" id="KW-0472">Membrane</keyword>
<evidence type="ECO:0000313" key="3">
    <source>
        <dbReference type="Proteomes" id="UP000199087"/>
    </source>
</evidence>
<feature type="transmembrane region" description="Helical" evidence="1">
    <location>
        <begin position="21"/>
        <end position="42"/>
    </location>
</feature>
<keyword evidence="1" id="KW-1133">Transmembrane helix</keyword>
<dbReference type="RefSeq" id="WP_176699664.1">
    <property type="nucleotide sequence ID" value="NZ_CVRB01000001.1"/>
</dbReference>
<organism evidence="2 3">
    <name type="scientific">Neobacillus massiliamazoniensis</name>
    <dbReference type="NCBI Taxonomy" id="1499688"/>
    <lineage>
        <taxon>Bacteria</taxon>
        <taxon>Bacillati</taxon>
        <taxon>Bacillota</taxon>
        <taxon>Bacilli</taxon>
        <taxon>Bacillales</taxon>
        <taxon>Bacillaceae</taxon>
        <taxon>Neobacillus</taxon>
    </lineage>
</organism>